<dbReference type="Gene3D" id="2.40.10.10">
    <property type="entry name" value="Trypsin-like serine proteases"/>
    <property type="match status" value="1"/>
</dbReference>
<comment type="caution">
    <text evidence="1">The sequence shown here is derived from an EMBL/GenBank/DDBJ whole genome shotgun (WGS) entry which is preliminary data.</text>
</comment>
<protein>
    <submittedName>
        <fullName evidence="1">Uncharacterized protein</fullName>
    </submittedName>
</protein>
<evidence type="ECO:0000313" key="1">
    <source>
        <dbReference type="EMBL" id="MBL0745942.1"/>
    </source>
</evidence>
<evidence type="ECO:0000313" key="2">
    <source>
        <dbReference type="Proteomes" id="UP000613030"/>
    </source>
</evidence>
<dbReference type="InterPro" id="IPR043504">
    <property type="entry name" value="Peptidase_S1_PA_chymotrypsin"/>
</dbReference>
<dbReference type="Proteomes" id="UP000613030">
    <property type="component" value="Unassembled WGS sequence"/>
</dbReference>
<proteinExistence type="predicted"/>
<name>A0ABS1L4U5_9BACT</name>
<dbReference type="RefSeq" id="WP_202016686.1">
    <property type="nucleotide sequence ID" value="NZ_JAERRB010000022.1"/>
</dbReference>
<dbReference type="InterPro" id="IPR009003">
    <property type="entry name" value="Peptidase_S1_PA"/>
</dbReference>
<gene>
    <name evidence="1" type="ORF">JI741_32215</name>
</gene>
<reference evidence="1 2" key="1">
    <citation type="submission" date="2021-01" db="EMBL/GenBank/DDBJ databases">
        <title>Chryseolinea sp. Jin1 Genome sequencing and assembly.</title>
        <authorList>
            <person name="Kim I."/>
        </authorList>
    </citation>
    <scope>NUCLEOTIDE SEQUENCE [LARGE SCALE GENOMIC DNA]</scope>
    <source>
        <strain evidence="1 2">Jin1</strain>
    </source>
</reference>
<dbReference type="EMBL" id="JAERRB010000022">
    <property type="protein sequence ID" value="MBL0745942.1"/>
    <property type="molecule type" value="Genomic_DNA"/>
</dbReference>
<dbReference type="SUPFAM" id="SSF50494">
    <property type="entry name" value="Trypsin-like serine proteases"/>
    <property type="match status" value="1"/>
</dbReference>
<organism evidence="1 2">
    <name type="scientific">Chryseolinea lacunae</name>
    <dbReference type="NCBI Taxonomy" id="2801331"/>
    <lineage>
        <taxon>Bacteria</taxon>
        <taxon>Pseudomonadati</taxon>
        <taxon>Bacteroidota</taxon>
        <taxon>Cytophagia</taxon>
        <taxon>Cytophagales</taxon>
        <taxon>Fulvivirgaceae</taxon>
        <taxon>Chryseolinea</taxon>
    </lineage>
</organism>
<sequence>MNQSRLSQIYNSVLPLLGRIIGLNGIDIGMRLETQDLAVRFHIDDTFIATDDMVHLMNTNDIGIVKAKYQINSKTLKTPISDAERVKRKDPLQPGISIGCFECGTLGLFVKDAYNMRTGFVTCYHVISGWQGITVTQPGPGTDGGNFDIDLIGTLERFLPLSLGFDAALVGLNTLRKFNNIQFGTNEDLRTVEPIKIDDLLTKSGRTTGVTSGKVQGKGAFLIDYPFYGSQVISGYTIAPVNSGKISSEGDSGAIWYDDKAKSAKGLHFATDISTGFALASSLSEIFPLLQVKPL</sequence>
<keyword evidence="2" id="KW-1185">Reference proteome</keyword>
<accession>A0ABS1L4U5</accession>